<dbReference type="EMBL" id="QGKX02001521">
    <property type="protein sequence ID" value="KAF3505649.1"/>
    <property type="molecule type" value="Genomic_DNA"/>
</dbReference>
<sequence length="88" mass="10099">MHGLASYRRFGRARSLRSDRAGRELEELGPRGRVNLSPERGILLYRALCGVGLPRFLSCLFEDVPYSYRSSVTSFPYMPHFMSKTQRA</sequence>
<dbReference type="Proteomes" id="UP000712600">
    <property type="component" value="Unassembled WGS sequence"/>
</dbReference>
<proteinExistence type="predicted"/>
<evidence type="ECO:0000313" key="1">
    <source>
        <dbReference type="EMBL" id="KAF3505644.1"/>
    </source>
</evidence>
<reference evidence="1" key="1">
    <citation type="submission" date="2019-12" db="EMBL/GenBank/DDBJ databases">
        <title>Genome sequencing and annotation of Brassica cretica.</title>
        <authorList>
            <person name="Studholme D.J."/>
            <person name="Sarris P."/>
        </authorList>
    </citation>
    <scope>NUCLEOTIDE SEQUENCE</scope>
    <source>
        <strain evidence="1">PFS-109/04</strain>
        <tissue evidence="1">Leaf</tissue>
    </source>
</reference>
<dbReference type="EMBL" id="QGKX02001521">
    <property type="protein sequence ID" value="KAF3505644.1"/>
    <property type="molecule type" value="Genomic_DNA"/>
</dbReference>
<organism evidence="1 3">
    <name type="scientific">Brassica cretica</name>
    <name type="common">Mustard</name>
    <dbReference type="NCBI Taxonomy" id="69181"/>
    <lineage>
        <taxon>Eukaryota</taxon>
        <taxon>Viridiplantae</taxon>
        <taxon>Streptophyta</taxon>
        <taxon>Embryophyta</taxon>
        <taxon>Tracheophyta</taxon>
        <taxon>Spermatophyta</taxon>
        <taxon>Magnoliopsida</taxon>
        <taxon>eudicotyledons</taxon>
        <taxon>Gunneridae</taxon>
        <taxon>Pentapetalae</taxon>
        <taxon>rosids</taxon>
        <taxon>malvids</taxon>
        <taxon>Brassicales</taxon>
        <taxon>Brassicaceae</taxon>
        <taxon>Brassiceae</taxon>
        <taxon>Brassica</taxon>
    </lineage>
</organism>
<name>A0A8S9NLS7_BRACR</name>
<evidence type="ECO:0000313" key="3">
    <source>
        <dbReference type="Proteomes" id="UP000712600"/>
    </source>
</evidence>
<evidence type="ECO:0000313" key="2">
    <source>
        <dbReference type="EMBL" id="KAF3505649.1"/>
    </source>
</evidence>
<gene>
    <name evidence="1" type="ORF">F2Q69_00008103</name>
    <name evidence="2" type="ORF">F2Q69_00008104</name>
</gene>
<comment type="caution">
    <text evidence="1">The sequence shown here is derived from an EMBL/GenBank/DDBJ whole genome shotgun (WGS) entry which is preliminary data.</text>
</comment>
<protein>
    <submittedName>
        <fullName evidence="1">Uncharacterized protein</fullName>
    </submittedName>
</protein>
<dbReference type="AlphaFoldDB" id="A0A8S9NLS7"/>
<accession>A0A8S9NLS7</accession>